<keyword evidence="7" id="KW-0406">Ion transport</keyword>
<evidence type="ECO:0000256" key="13">
    <source>
        <dbReference type="SAM" id="SignalP"/>
    </source>
</evidence>
<keyword evidence="4" id="KW-0410">Iron transport</keyword>
<evidence type="ECO:0000256" key="3">
    <source>
        <dbReference type="ARBA" id="ARBA00022452"/>
    </source>
</evidence>
<evidence type="ECO:0000256" key="2">
    <source>
        <dbReference type="ARBA" id="ARBA00022448"/>
    </source>
</evidence>
<keyword evidence="16" id="KW-0675">Receptor</keyword>
<keyword evidence="3 11" id="KW-1134">Transmembrane beta strand</keyword>
<evidence type="ECO:0000313" key="17">
    <source>
        <dbReference type="Proteomes" id="UP000092698"/>
    </source>
</evidence>
<keyword evidence="10 11" id="KW-0998">Cell outer membrane</keyword>
<dbReference type="PANTHER" id="PTHR32552">
    <property type="entry name" value="FERRICHROME IRON RECEPTOR-RELATED"/>
    <property type="match status" value="1"/>
</dbReference>
<evidence type="ECO:0000256" key="10">
    <source>
        <dbReference type="ARBA" id="ARBA00023237"/>
    </source>
</evidence>
<dbReference type="PROSITE" id="PS52016">
    <property type="entry name" value="TONB_DEPENDENT_REC_3"/>
    <property type="match status" value="1"/>
</dbReference>
<evidence type="ECO:0000256" key="11">
    <source>
        <dbReference type="PROSITE-ProRule" id="PRU01360"/>
    </source>
</evidence>
<proteinExistence type="inferred from homology"/>
<protein>
    <submittedName>
        <fullName evidence="16">Pesticin receptor</fullName>
    </submittedName>
</protein>
<keyword evidence="17" id="KW-1185">Reference proteome</keyword>
<keyword evidence="8 12" id="KW-0798">TonB box</keyword>
<evidence type="ECO:0000256" key="6">
    <source>
        <dbReference type="ARBA" id="ARBA00023004"/>
    </source>
</evidence>
<keyword evidence="9 11" id="KW-0472">Membrane</keyword>
<evidence type="ECO:0000256" key="8">
    <source>
        <dbReference type="ARBA" id="ARBA00023077"/>
    </source>
</evidence>
<dbReference type="Proteomes" id="UP000092698">
    <property type="component" value="Chromosome"/>
</dbReference>
<gene>
    <name evidence="16" type="primary">fyuA_3</name>
    <name evidence="16" type="ORF">A6F65_02147</name>
</gene>
<dbReference type="InterPro" id="IPR039426">
    <property type="entry name" value="TonB-dep_rcpt-like"/>
</dbReference>
<reference evidence="16 17" key="1">
    <citation type="submission" date="2016-07" db="EMBL/GenBank/DDBJ databases">
        <title>Complete genome sequence of Altererythrobacter namhicola JCM 16345T, containing esterase-encoding genes.</title>
        <authorList>
            <person name="Cheng H."/>
            <person name="Wu Y.-H."/>
            <person name="Jian S.-L."/>
            <person name="Huo Y.-Y."/>
            <person name="Wang C.-S."/>
            <person name="Xu X.-W."/>
        </authorList>
    </citation>
    <scope>NUCLEOTIDE SEQUENCE [LARGE SCALE GENOMIC DNA]</scope>
    <source>
        <strain evidence="16 17">JCM 16345</strain>
    </source>
</reference>
<evidence type="ECO:0000256" key="1">
    <source>
        <dbReference type="ARBA" id="ARBA00004571"/>
    </source>
</evidence>
<organism evidence="16 17">
    <name type="scientific">Paraurantiacibacter namhicola</name>
    <dbReference type="NCBI Taxonomy" id="645517"/>
    <lineage>
        <taxon>Bacteria</taxon>
        <taxon>Pseudomonadati</taxon>
        <taxon>Pseudomonadota</taxon>
        <taxon>Alphaproteobacteria</taxon>
        <taxon>Sphingomonadales</taxon>
        <taxon>Erythrobacteraceae</taxon>
        <taxon>Paraurantiacibacter</taxon>
    </lineage>
</organism>
<keyword evidence="5 11" id="KW-0812">Transmembrane</keyword>
<evidence type="ECO:0000313" key="16">
    <source>
        <dbReference type="EMBL" id="ANU08433.1"/>
    </source>
</evidence>
<evidence type="ECO:0000256" key="5">
    <source>
        <dbReference type="ARBA" id="ARBA00022692"/>
    </source>
</evidence>
<evidence type="ECO:0000256" key="9">
    <source>
        <dbReference type="ARBA" id="ARBA00023136"/>
    </source>
</evidence>
<comment type="subcellular location">
    <subcellularLocation>
        <location evidence="1 11">Cell outer membrane</location>
        <topology evidence="1 11">Multi-pass membrane protein</topology>
    </subcellularLocation>
</comment>
<dbReference type="STRING" id="645517.A6F65_02147"/>
<feature type="domain" description="TonB-dependent receptor plug" evidence="15">
    <location>
        <begin position="61"/>
        <end position="168"/>
    </location>
</feature>
<dbReference type="GO" id="GO:0006826">
    <property type="term" value="P:iron ion transport"/>
    <property type="evidence" value="ECO:0007669"/>
    <property type="project" value="UniProtKB-KW"/>
</dbReference>
<evidence type="ECO:0000256" key="7">
    <source>
        <dbReference type="ARBA" id="ARBA00023065"/>
    </source>
</evidence>
<sequence>MNLRTFTRGLASVSAVALVAAAAPAYAQTVNEDEEMEQDAQAPGTGFGEIIVTANRRAENVQDVPIAVTALNEELIEQKFSRDLLDLGSIAPNIVVDPILGNGTAAIAIRGIQLNDVEKSFDPPVGVFLDGVYLASTTGALLNVFDAETIEVLRGPQGTLFGRNTIGGLMHIRRNRPTGELGGKVSVTYGRFDQFDVKAVLNLPSFANGAIKAKVAAVRLDGGGYFYNVTRNEREGDNDLFMISPMIEFEIGNRGEVTVAYDYIRDRTATRPVTALTDPNQLFGTLPGGIGLGQPATNVDYHRQTRTSFDQAARLDTHSVTLNGRYEVADGHEIYAVLNYRDTDEDALNEFDGVAADLFYATRPQKIDQFSAELRYQADLGPANIVAGLYYFDSDYTISQRTFFFGGEVGGTDYQQSAKSYAVFAQLDYEVLDGLTVTLGGRYLIDEKAACGGLGSGPVDNRTYIISYGACNETRRNAPGFSNALPAPLTGSVTGEETWKKFTPKLGLSYDFGDKLIYASYSEGFRSGGFNGRGNDILTLGPYNPETVENYELGFKSEWLDRRIILNGSFFRTKYKDKQEDVVFPDPRGATVTIVQNAASATLFGFELESRVMPAEGLSLGLNVGYLDASYDQWLDQAPLLSGPNAGDLATIDKTDFELRRAPRWNVQADMNYELLLGNGDGIIFAADYSWKSKYYVVANTINIHTNIPGRENPGKIDAFGLLNASVSYEGSNFKFSIFGRNLTGTEYFQHVLDVGTTFGVQPGSTQPVPTFGLWSFGTINPPTTYGAEIVFEF</sequence>
<feature type="domain" description="TonB-dependent receptor-like beta-barrel" evidence="14">
    <location>
        <begin position="279"/>
        <end position="743"/>
    </location>
</feature>
<dbReference type="GO" id="GO:0009279">
    <property type="term" value="C:cell outer membrane"/>
    <property type="evidence" value="ECO:0007669"/>
    <property type="project" value="UniProtKB-SubCell"/>
</dbReference>
<dbReference type="Gene3D" id="2.40.170.20">
    <property type="entry name" value="TonB-dependent receptor, beta-barrel domain"/>
    <property type="match status" value="1"/>
</dbReference>
<keyword evidence="6" id="KW-0408">Iron</keyword>
<dbReference type="Pfam" id="PF00593">
    <property type="entry name" value="TonB_dep_Rec_b-barrel"/>
    <property type="match status" value="1"/>
</dbReference>
<evidence type="ECO:0000256" key="12">
    <source>
        <dbReference type="RuleBase" id="RU003357"/>
    </source>
</evidence>
<dbReference type="EMBL" id="CP016545">
    <property type="protein sequence ID" value="ANU08433.1"/>
    <property type="molecule type" value="Genomic_DNA"/>
</dbReference>
<dbReference type="InterPro" id="IPR000531">
    <property type="entry name" value="Beta-barrel_TonB"/>
</dbReference>
<evidence type="ECO:0000259" key="15">
    <source>
        <dbReference type="Pfam" id="PF07715"/>
    </source>
</evidence>
<keyword evidence="2 11" id="KW-0813">Transport</keyword>
<dbReference type="AlphaFoldDB" id="A0A1C7DAW0"/>
<dbReference type="InterPro" id="IPR012910">
    <property type="entry name" value="Plug_dom"/>
</dbReference>
<dbReference type="Pfam" id="PF07715">
    <property type="entry name" value="Plug"/>
    <property type="match status" value="1"/>
</dbReference>
<feature type="signal peptide" evidence="13">
    <location>
        <begin position="1"/>
        <end position="27"/>
    </location>
</feature>
<dbReference type="PATRIC" id="fig|645517.4.peg.2131"/>
<dbReference type="CDD" id="cd01347">
    <property type="entry name" value="ligand_gated_channel"/>
    <property type="match status" value="1"/>
</dbReference>
<keyword evidence="13" id="KW-0732">Signal</keyword>
<dbReference type="PANTHER" id="PTHR32552:SF81">
    <property type="entry name" value="TONB-DEPENDENT OUTER MEMBRANE RECEPTOR"/>
    <property type="match status" value="1"/>
</dbReference>
<dbReference type="InterPro" id="IPR036942">
    <property type="entry name" value="Beta-barrel_TonB_sf"/>
</dbReference>
<comment type="similarity">
    <text evidence="11 12">Belongs to the TonB-dependent receptor family.</text>
</comment>
<feature type="chain" id="PRO_5008884561" evidence="13">
    <location>
        <begin position="28"/>
        <end position="794"/>
    </location>
</feature>
<dbReference type="KEGG" id="anh:A6F65_02147"/>
<name>A0A1C7DAW0_9SPHN</name>
<dbReference type="SUPFAM" id="SSF56935">
    <property type="entry name" value="Porins"/>
    <property type="match status" value="1"/>
</dbReference>
<evidence type="ECO:0000259" key="14">
    <source>
        <dbReference type="Pfam" id="PF00593"/>
    </source>
</evidence>
<evidence type="ECO:0000256" key="4">
    <source>
        <dbReference type="ARBA" id="ARBA00022496"/>
    </source>
</evidence>
<accession>A0A1C7DAW0</accession>